<keyword evidence="3" id="KW-0418">Kinase</keyword>
<name>A0A2K9H8C0_9BACT</name>
<dbReference type="PANTHER" id="PTHR43085:SF57">
    <property type="entry name" value="CARBOHYDRATE KINASE PFKB DOMAIN-CONTAINING PROTEIN"/>
    <property type="match status" value="1"/>
</dbReference>
<evidence type="ECO:0000256" key="1">
    <source>
        <dbReference type="ARBA" id="ARBA00010688"/>
    </source>
</evidence>
<dbReference type="CDD" id="cd01167">
    <property type="entry name" value="bac_FRK"/>
    <property type="match status" value="1"/>
</dbReference>
<protein>
    <submittedName>
        <fullName evidence="4">Fructokinase</fullName>
    </submittedName>
</protein>
<dbReference type="Proteomes" id="UP000198427">
    <property type="component" value="Unassembled WGS sequence"/>
</dbReference>
<dbReference type="KEGG" id="pje:CRM71_00540"/>
<dbReference type="GeneID" id="94027929"/>
<keyword evidence="2" id="KW-0808">Transferase</keyword>
<dbReference type="PANTHER" id="PTHR43085">
    <property type="entry name" value="HEXOKINASE FAMILY MEMBER"/>
    <property type="match status" value="1"/>
</dbReference>
<evidence type="ECO:0000256" key="3">
    <source>
        <dbReference type="ARBA" id="ARBA00022777"/>
    </source>
</evidence>
<dbReference type="GO" id="GO:0016301">
    <property type="term" value="F:kinase activity"/>
    <property type="evidence" value="ECO:0007669"/>
    <property type="project" value="UniProtKB-KW"/>
</dbReference>
<keyword evidence="5" id="KW-1185">Reference proteome</keyword>
<dbReference type="Pfam" id="PF00294">
    <property type="entry name" value="PfkB"/>
    <property type="match status" value="1"/>
</dbReference>
<dbReference type="Gene3D" id="3.40.1190.20">
    <property type="match status" value="1"/>
</dbReference>
<dbReference type="InterPro" id="IPR002173">
    <property type="entry name" value="Carboh/pur_kinase_PfkB_CS"/>
</dbReference>
<reference evidence="4 5" key="1">
    <citation type="submission" date="2017-06" db="EMBL/GenBank/DDBJ databases">
        <authorList>
            <person name="Varghese N."/>
            <person name="Submissions S."/>
        </authorList>
    </citation>
    <scope>NUCLEOTIDE SEQUENCE [LARGE SCALE GENOMIC DNA]</scope>
    <source>
        <strain evidence="4 5">DSM 26989</strain>
    </source>
</reference>
<dbReference type="InterPro" id="IPR050306">
    <property type="entry name" value="PfkB_Carbo_kinase"/>
</dbReference>
<dbReference type="AlphaFoldDB" id="A0A2K9H8C0"/>
<dbReference type="EMBL" id="FZNZ01000002">
    <property type="protein sequence ID" value="SNR62720.1"/>
    <property type="molecule type" value="Genomic_DNA"/>
</dbReference>
<dbReference type="PROSITE" id="PS00584">
    <property type="entry name" value="PFKB_KINASES_2"/>
    <property type="match status" value="1"/>
</dbReference>
<dbReference type="OrthoDB" id="9813569at2"/>
<comment type="caution">
    <text evidence="4">The sequence shown here is derived from an EMBL/GenBank/DDBJ whole genome shotgun (WGS) entry which is preliminary data.</text>
</comment>
<dbReference type="InterPro" id="IPR011611">
    <property type="entry name" value="PfkB_dom"/>
</dbReference>
<evidence type="ECO:0000313" key="5">
    <source>
        <dbReference type="Proteomes" id="UP000198427"/>
    </source>
</evidence>
<dbReference type="SUPFAM" id="SSF53613">
    <property type="entry name" value="Ribokinase-like"/>
    <property type="match status" value="1"/>
</dbReference>
<organism evidence="4 5">
    <name type="scientific">Prevotella jejuni</name>
    <dbReference type="NCBI Taxonomy" id="1177574"/>
    <lineage>
        <taxon>Bacteria</taxon>
        <taxon>Pseudomonadati</taxon>
        <taxon>Bacteroidota</taxon>
        <taxon>Bacteroidia</taxon>
        <taxon>Bacteroidales</taxon>
        <taxon>Prevotellaceae</taxon>
        <taxon>Prevotella</taxon>
    </lineage>
</organism>
<gene>
    <name evidence="4" type="ORF">SAMN06265364_10236</name>
</gene>
<evidence type="ECO:0000313" key="4">
    <source>
        <dbReference type="EMBL" id="SNR62720.1"/>
    </source>
</evidence>
<dbReference type="RefSeq" id="WP_089365297.1">
    <property type="nucleotide sequence ID" value="NZ_CP023863.1"/>
</dbReference>
<accession>A0A2K9H8C0</accession>
<proteinExistence type="inferred from homology"/>
<sequence>MKQLIVGLGEALWDCLPEGRKLGGAPANFAYHTGQFGHESLAISAVGNDALGKETLDEFDKKGVNYLMPEVDYQTGTVQVELDSEGIPTYDIKEGVAWDNIPFTPEIEEAAKNCRAVCFGSLAQRSSVSRQTIQKFLETTPKDCLKIFDINLRQNFYSKEVITSSLQHANILKINDEELVTIGRLFGYPGLDIENKCWLILGKYNLDMLVLTCGVNGSYVFAPRHKSFYETPQVEVADTVGAGDSFTGAFTSALLAGMPITEAHKLAVEVSAYVCTQNGAMPKLPKELLDRIK</sequence>
<dbReference type="PROSITE" id="PS00583">
    <property type="entry name" value="PFKB_KINASES_1"/>
    <property type="match status" value="1"/>
</dbReference>
<comment type="similarity">
    <text evidence="1">Belongs to the carbohydrate kinase PfkB family.</text>
</comment>
<dbReference type="InterPro" id="IPR029056">
    <property type="entry name" value="Ribokinase-like"/>
</dbReference>
<evidence type="ECO:0000256" key="2">
    <source>
        <dbReference type="ARBA" id="ARBA00022679"/>
    </source>
</evidence>